<dbReference type="PANTHER" id="PTHR43762">
    <property type="entry name" value="L-GULONOLACTONE OXIDASE"/>
    <property type="match status" value="1"/>
</dbReference>
<dbReference type="InterPro" id="IPR010031">
    <property type="entry name" value="FAD_lactone_oxidase-like"/>
</dbReference>
<dbReference type="InterPro" id="IPR016169">
    <property type="entry name" value="FAD-bd_PCMH_sub2"/>
</dbReference>
<dbReference type="Pfam" id="PF01565">
    <property type="entry name" value="FAD_binding_4"/>
    <property type="match status" value="1"/>
</dbReference>
<evidence type="ECO:0000256" key="1">
    <source>
        <dbReference type="ARBA" id="ARBA00022827"/>
    </source>
</evidence>
<reference evidence="3 4" key="1">
    <citation type="submission" date="2015-11" db="EMBL/GenBank/DDBJ databases">
        <title>Genomic analysis of 38 Legionella species identifies large and diverse effector repertoires.</title>
        <authorList>
            <person name="Burstein D."/>
            <person name="Amaro F."/>
            <person name="Zusman T."/>
            <person name="Lifshitz Z."/>
            <person name="Cohen O."/>
            <person name="Gilbert J.A."/>
            <person name="Pupko T."/>
            <person name="Shuman H.A."/>
            <person name="Segal G."/>
        </authorList>
    </citation>
    <scope>NUCLEOTIDE SEQUENCE [LARGE SCALE GENOMIC DNA]</scope>
    <source>
        <strain evidence="3 4">Mt.St.Helens-9</strain>
    </source>
</reference>
<dbReference type="STRING" id="452.Lspi_0380"/>
<dbReference type="InterPro" id="IPR006094">
    <property type="entry name" value="Oxid_FAD_bind_N"/>
</dbReference>
<dbReference type="GO" id="GO:0071949">
    <property type="term" value="F:FAD binding"/>
    <property type="evidence" value="ECO:0007669"/>
    <property type="project" value="InterPro"/>
</dbReference>
<comment type="caution">
    <text evidence="3">The sequence shown here is derived from an EMBL/GenBank/DDBJ whole genome shotgun (WGS) entry which is preliminary data.</text>
</comment>
<dbReference type="InterPro" id="IPR016166">
    <property type="entry name" value="FAD-bd_PCMH"/>
</dbReference>
<dbReference type="PROSITE" id="PS51387">
    <property type="entry name" value="FAD_PCMH"/>
    <property type="match status" value="1"/>
</dbReference>
<dbReference type="PATRIC" id="fig|452.5.peg.417"/>
<protein>
    <recommendedName>
        <fullName evidence="2">FAD-binding PCMH-type domain-containing protein</fullName>
    </recommendedName>
</protein>
<name>A0A0W0Z959_LEGSP</name>
<dbReference type="EMBL" id="LNYX01000005">
    <property type="protein sequence ID" value="KTD65668.1"/>
    <property type="molecule type" value="Genomic_DNA"/>
</dbReference>
<dbReference type="OrthoDB" id="143770at2"/>
<dbReference type="Proteomes" id="UP000054877">
    <property type="component" value="Unassembled WGS sequence"/>
</dbReference>
<dbReference type="GO" id="GO:0016899">
    <property type="term" value="F:oxidoreductase activity, acting on the CH-OH group of donors, oxygen as acceptor"/>
    <property type="evidence" value="ECO:0007669"/>
    <property type="project" value="InterPro"/>
</dbReference>
<evidence type="ECO:0000313" key="3">
    <source>
        <dbReference type="EMBL" id="KTD65668.1"/>
    </source>
</evidence>
<dbReference type="RefSeq" id="WP_058482323.1">
    <property type="nucleotide sequence ID" value="NZ_CAAAII010000003.1"/>
</dbReference>
<evidence type="ECO:0000259" key="2">
    <source>
        <dbReference type="PROSITE" id="PS51387"/>
    </source>
</evidence>
<accession>A0A0W0Z959</accession>
<feature type="domain" description="FAD-binding PCMH-type" evidence="2">
    <location>
        <begin position="14"/>
        <end position="181"/>
    </location>
</feature>
<gene>
    <name evidence="3" type="ORF">Lspi_0380</name>
</gene>
<sequence length="430" mass="48650">MLSKHQRLSNFSRAIRTTAQCFRPDNEWQIADLFQESPNRTVLARGQGSSYSDCCVNNEGFVIDCSRLNHLLSFDKSTGLLYCQAGVTFADLFAVHPDYIPPVIPGTLHATIAGGIANDVHGKNNVHEGSLGRHINWLELQIGNQLLRLSPERHADLFAATIAGLGLTGIIRRVGLTLRKASQFVEVKTEKHVSFAELLDRMKKEGMKHDYQVAWLDLLNTPQALLSLANHCSSCIPRRPYTFTMPRLPCRVITRWGMKQFNRYYFKRANTEPLAMPLSHFNNPLDSIRHWNRLYGTRGLLQFQAVFGTNDAAEQLDRLIQIIHNAKATPTLAVLKYFSQPGVGLLSFVQPGFAIAIDFINNHEAQKAIHDMNQFITETGGRVYLAKDLLLTRQQFSQQYDKHEQFSSVLRQYQCHTQSDMGQRLGLTPS</sequence>
<keyword evidence="4" id="KW-1185">Reference proteome</keyword>
<organism evidence="3 4">
    <name type="scientific">Legionella spiritensis</name>
    <dbReference type="NCBI Taxonomy" id="452"/>
    <lineage>
        <taxon>Bacteria</taxon>
        <taxon>Pseudomonadati</taxon>
        <taxon>Pseudomonadota</taxon>
        <taxon>Gammaproteobacteria</taxon>
        <taxon>Legionellales</taxon>
        <taxon>Legionellaceae</taxon>
        <taxon>Legionella</taxon>
    </lineage>
</organism>
<dbReference type="SUPFAM" id="SSF56176">
    <property type="entry name" value="FAD-binding/transporter-associated domain-like"/>
    <property type="match status" value="1"/>
</dbReference>
<keyword evidence="1" id="KW-0274">FAD</keyword>
<evidence type="ECO:0000313" key="4">
    <source>
        <dbReference type="Proteomes" id="UP000054877"/>
    </source>
</evidence>
<keyword evidence="1" id="KW-0285">Flavoprotein</keyword>
<dbReference type="Gene3D" id="3.30.465.10">
    <property type="match status" value="1"/>
</dbReference>
<dbReference type="AlphaFoldDB" id="A0A0W0Z959"/>
<proteinExistence type="predicted"/>
<dbReference type="InterPro" id="IPR036318">
    <property type="entry name" value="FAD-bd_PCMH-like_sf"/>
</dbReference>
<dbReference type="PANTHER" id="PTHR43762:SF1">
    <property type="entry name" value="D-ARABINONO-1,4-LACTONE OXIDASE"/>
    <property type="match status" value="1"/>
</dbReference>